<organism evidence="7 8">
    <name type="scientific">Paramagnetospirillum marisnigri</name>
    <dbReference type="NCBI Taxonomy" id="1285242"/>
    <lineage>
        <taxon>Bacteria</taxon>
        <taxon>Pseudomonadati</taxon>
        <taxon>Pseudomonadota</taxon>
        <taxon>Alphaproteobacteria</taxon>
        <taxon>Rhodospirillales</taxon>
        <taxon>Magnetospirillaceae</taxon>
        <taxon>Paramagnetospirillum</taxon>
    </lineage>
</organism>
<feature type="binding site" evidence="3">
    <location>
        <position position="155"/>
    </location>
    <ligand>
        <name>Cu cation</name>
        <dbReference type="ChEBI" id="CHEBI:23378"/>
    </ligand>
</feature>
<keyword evidence="4" id="KW-1015">Disulfide bond</keyword>
<comment type="similarity">
    <text evidence="1">Belongs to the SCO1/2 family.</text>
</comment>
<evidence type="ECO:0000256" key="4">
    <source>
        <dbReference type="PIRSR" id="PIRSR603782-2"/>
    </source>
</evidence>
<feature type="transmembrane region" description="Helical" evidence="5">
    <location>
        <begin position="225"/>
        <end position="246"/>
    </location>
</feature>
<gene>
    <name evidence="7" type="ORF">A6A04_07610</name>
</gene>
<accession>A0A178M8H6</accession>
<dbReference type="GO" id="GO:0046872">
    <property type="term" value="F:metal ion binding"/>
    <property type="evidence" value="ECO:0007669"/>
    <property type="project" value="UniProtKB-KW"/>
</dbReference>
<proteinExistence type="inferred from homology"/>
<dbReference type="AlphaFoldDB" id="A0A178M8H6"/>
<feature type="binding site" evidence="3">
    <location>
        <position position="71"/>
    </location>
    <ligand>
        <name>Cu cation</name>
        <dbReference type="ChEBI" id="CHEBI:23378"/>
    </ligand>
</feature>
<dbReference type="InterPro" id="IPR013766">
    <property type="entry name" value="Thioredoxin_domain"/>
</dbReference>
<dbReference type="PANTHER" id="PTHR12151">
    <property type="entry name" value="ELECTRON TRANSPORT PROTIN SCO1/SENC FAMILY MEMBER"/>
    <property type="match status" value="1"/>
</dbReference>
<feature type="binding site" evidence="3">
    <location>
        <position position="67"/>
    </location>
    <ligand>
        <name>Cu cation</name>
        <dbReference type="ChEBI" id="CHEBI:23378"/>
    </ligand>
</feature>
<keyword evidence="3" id="KW-0479">Metal-binding</keyword>
<sequence>MILLLAGLPALAAPGVTANAEEALKRSRASEGRVLAEHHLRDQDDRPVALSSFRGKPLVVSMVYTACDHTCPVTTQTVAKAVDKARKALGDDSFQVVTIGFDTVRDTPNALRMYARQQGIDVSDWTFLAGGAEAMEVLAADLGFTWFVTSRGFDHIAQTTVIDKDGRIYRQVYGENFEIPQLVEPLKDLVLGRTAALDSFEAISNRIRFFCTVYDPSADAYRFDYGIFLSIGSGLLAVLTILWWMIRLWRQRRSEA</sequence>
<evidence type="ECO:0000256" key="2">
    <source>
        <dbReference type="ARBA" id="ARBA00023008"/>
    </source>
</evidence>
<keyword evidence="2 3" id="KW-0186">Copper</keyword>
<keyword evidence="5" id="KW-1133">Transmembrane helix</keyword>
<keyword evidence="5" id="KW-0812">Transmembrane</keyword>
<evidence type="ECO:0000259" key="6">
    <source>
        <dbReference type="PROSITE" id="PS51352"/>
    </source>
</evidence>
<name>A0A178M8H6_9PROT</name>
<feature type="domain" description="Thioredoxin" evidence="6">
    <location>
        <begin position="29"/>
        <end position="202"/>
    </location>
</feature>
<comment type="caution">
    <text evidence="7">The sequence shown here is derived from an EMBL/GenBank/DDBJ whole genome shotgun (WGS) entry which is preliminary data.</text>
</comment>
<dbReference type="STRING" id="1285242.A6A04_07610"/>
<reference evidence="7 8" key="1">
    <citation type="submission" date="2016-04" db="EMBL/GenBank/DDBJ databases">
        <title>Draft genome sequence of freshwater magnetotactic bacteria Magnetospirillum marisnigri SP-1 and Magnetospirillum moscoviense BB-1.</title>
        <authorList>
            <person name="Koziaeva V."/>
            <person name="Dziuba M.V."/>
            <person name="Ivanov T.M."/>
            <person name="Kuznetsov B."/>
            <person name="Grouzdev D.S."/>
        </authorList>
    </citation>
    <scope>NUCLEOTIDE SEQUENCE [LARGE SCALE GENOMIC DNA]</scope>
    <source>
        <strain evidence="7 8">SP-1</strain>
    </source>
</reference>
<keyword evidence="5" id="KW-0472">Membrane</keyword>
<dbReference type="Proteomes" id="UP000078428">
    <property type="component" value="Unassembled WGS sequence"/>
</dbReference>
<evidence type="ECO:0000256" key="3">
    <source>
        <dbReference type="PIRSR" id="PIRSR603782-1"/>
    </source>
</evidence>
<dbReference type="SUPFAM" id="SSF52833">
    <property type="entry name" value="Thioredoxin-like"/>
    <property type="match status" value="1"/>
</dbReference>
<protein>
    <recommendedName>
        <fullName evidence="6">Thioredoxin domain-containing protein</fullName>
    </recommendedName>
</protein>
<dbReference type="InterPro" id="IPR036249">
    <property type="entry name" value="Thioredoxin-like_sf"/>
</dbReference>
<feature type="disulfide bond" description="Redox-active" evidence="4">
    <location>
        <begin position="67"/>
        <end position="71"/>
    </location>
</feature>
<dbReference type="PROSITE" id="PS51352">
    <property type="entry name" value="THIOREDOXIN_2"/>
    <property type="match status" value="1"/>
</dbReference>
<dbReference type="EMBL" id="LWQT01000109">
    <property type="protein sequence ID" value="OAN44836.1"/>
    <property type="molecule type" value="Genomic_DNA"/>
</dbReference>
<dbReference type="CDD" id="cd02968">
    <property type="entry name" value="SCO"/>
    <property type="match status" value="1"/>
</dbReference>
<evidence type="ECO:0000256" key="5">
    <source>
        <dbReference type="SAM" id="Phobius"/>
    </source>
</evidence>
<keyword evidence="8" id="KW-1185">Reference proteome</keyword>
<dbReference type="OrthoDB" id="5296507at2"/>
<evidence type="ECO:0000256" key="1">
    <source>
        <dbReference type="ARBA" id="ARBA00010996"/>
    </source>
</evidence>
<dbReference type="Gene3D" id="3.40.30.10">
    <property type="entry name" value="Glutaredoxin"/>
    <property type="match status" value="1"/>
</dbReference>
<evidence type="ECO:0000313" key="7">
    <source>
        <dbReference type="EMBL" id="OAN44836.1"/>
    </source>
</evidence>
<evidence type="ECO:0000313" key="8">
    <source>
        <dbReference type="Proteomes" id="UP000078428"/>
    </source>
</evidence>
<dbReference type="PANTHER" id="PTHR12151:SF8">
    <property type="entry name" value="THIOREDOXIN DOMAIN-CONTAINING PROTEIN"/>
    <property type="match status" value="1"/>
</dbReference>
<dbReference type="InterPro" id="IPR003782">
    <property type="entry name" value="SCO1/SenC"/>
</dbReference>
<dbReference type="Pfam" id="PF02630">
    <property type="entry name" value="SCO1-SenC"/>
    <property type="match status" value="1"/>
</dbReference>